<reference evidence="2" key="1">
    <citation type="submission" date="2023-03" db="EMBL/GenBank/DDBJ databases">
        <title>Complete genome of Cladonia borealis.</title>
        <authorList>
            <person name="Park H."/>
        </authorList>
    </citation>
    <scope>NUCLEOTIDE SEQUENCE</scope>
    <source>
        <strain evidence="2">ANT050790</strain>
    </source>
</reference>
<evidence type="ECO:0000313" key="3">
    <source>
        <dbReference type="Proteomes" id="UP001166286"/>
    </source>
</evidence>
<sequence>MNYPFIKQEALGLAKKNQRTTLRPYHAPVDDTPLSIAIPTDQAQGYLHSDKVSPREAHWHRIMTPMPSQTLLGDLLLASKTPVQNEFPQEISRKRHAEDEMQDVNPAVSEVTDFPLKTSKRRRSTSNAQAENKPSDQPLLPGGNQPHLKEVGKDLQDLRAQIQHLRLVSAKENEAQATMITNLLTLASVVEIAVDVREAELRTSLSNISGTADQIKEQAAQLVDFSSGTSWLITSLVRSAMKRHHTYLEDEEQQEIHRRLYEDAAPSEEDAAIIDEQLPLIDCGFGVE</sequence>
<keyword evidence="3" id="KW-1185">Reference proteome</keyword>
<name>A0AA39QT74_9LECA</name>
<dbReference type="Proteomes" id="UP001166286">
    <property type="component" value="Unassembled WGS sequence"/>
</dbReference>
<gene>
    <name evidence="2" type="ORF">JMJ35_009843</name>
</gene>
<organism evidence="2 3">
    <name type="scientific">Cladonia borealis</name>
    <dbReference type="NCBI Taxonomy" id="184061"/>
    <lineage>
        <taxon>Eukaryota</taxon>
        <taxon>Fungi</taxon>
        <taxon>Dikarya</taxon>
        <taxon>Ascomycota</taxon>
        <taxon>Pezizomycotina</taxon>
        <taxon>Lecanoromycetes</taxon>
        <taxon>OSLEUM clade</taxon>
        <taxon>Lecanoromycetidae</taxon>
        <taxon>Lecanorales</taxon>
        <taxon>Lecanorineae</taxon>
        <taxon>Cladoniaceae</taxon>
        <taxon>Cladonia</taxon>
    </lineage>
</organism>
<accession>A0AA39QT74</accession>
<evidence type="ECO:0000256" key="1">
    <source>
        <dbReference type="SAM" id="MobiDB-lite"/>
    </source>
</evidence>
<feature type="region of interest" description="Disordered" evidence="1">
    <location>
        <begin position="95"/>
        <end position="149"/>
    </location>
</feature>
<dbReference type="EMBL" id="JAFEKC020000022">
    <property type="protein sequence ID" value="KAK0507954.1"/>
    <property type="molecule type" value="Genomic_DNA"/>
</dbReference>
<proteinExistence type="predicted"/>
<protein>
    <submittedName>
        <fullName evidence="2">Uncharacterized protein</fullName>
    </submittedName>
</protein>
<comment type="caution">
    <text evidence="2">The sequence shown here is derived from an EMBL/GenBank/DDBJ whole genome shotgun (WGS) entry which is preliminary data.</text>
</comment>
<dbReference type="AlphaFoldDB" id="A0AA39QT74"/>
<evidence type="ECO:0000313" key="2">
    <source>
        <dbReference type="EMBL" id="KAK0507954.1"/>
    </source>
</evidence>